<accession>A0ABT2UHY5</accession>
<protein>
    <submittedName>
        <fullName evidence="3">VanZ family protein</fullName>
    </submittedName>
</protein>
<evidence type="ECO:0000313" key="3">
    <source>
        <dbReference type="EMBL" id="MCU6794230.1"/>
    </source>
</evidence>
<gene>
    <name evidence="3" type="ORF">OB236_19165</name>
</gene>
<name>A0ABT2UHY5_9BACL</name>
<feature type="transmembrane region" description="Helical" evidence="1">
    <location>
        <begin position="111"/>
        <end position="128"/>
    </location>
</feature>
<dbReference type="InterPro" id="IPR016747">
    <property type="entry name" value="Phosphotransbutyrylase"/>
</dbReference>
<feature type="transmembrane region" description="Helical" evidence="1">
    <location>
        <begin position="87"/>
        <end position="104"/>
    </location>
</feature>
<feature type="transmembrane region" description="Helical" evidence="1">
    <location>
        <begin position="140"/>
        <end position="163"/>
    </location>
</feature>
<dbReference type="Proteomes" id="UP001652445">
    <property type="component" value="Unassembled WGS sequence"/>
</dbReference>
<dbReference type="RefSeq" id="WP_144026512.1">
    <property type="nucleotide sequence ID" value="NZ_JAOQIO010000077.1"/>
</dbReference>
<comment type="caution">
    <text evidence="3">The sequence shown here is derived from an EMBL/GenBank/DDBJ whole genome shotgun (WGS) entry which is preliminary data.</text>
</comment>
<feature type="transmembrane region" description="Helical" evidence="1">
    <location>
        <begin position="14"/>
        <end position="33"/>
    </location>
</feature>
<keyword evidence="4" id="KW-1185">Reference proteome</keyword>
<dbReference type="Pfam" id="PF04892">
    <property type="entry name" value="VanZ"/>
    <property type="match status" value="1"/>
</dbReference>
<sequence>MLHNLNNRTHSRSVVWYLLPLLLWIVIIILLSFQPYSQQSVQPWLKSHFTPQQLADRLPDVTIHYLGSEVAAKKRPYTFVEFFVRKGAHLFVYSVLAVLSYLFVTPFFRRVAWKMIAALFAVMLVGGLDEWNQSFTIARTGAVQDIGIDLLGAGMVLLLVILFERRRR</sequence>
<feature type="domain" description="VanZ-like" evidence="2">
    <location>
        <begin position="19"/>
        <end position="163"/>
    </location>
</feature>
<reference evidence="3 4" key="1">
    <citation type="submission" date="2022-09" db="EMBL/GenBank/DDBJ databases">
        <authorList>
            <person name="Han X.L."/>
            <person name="Wang Q."/>
            <person name="Lu T."/>
        </authorList>
    </citation>
    <scope>NUCLEOTIDE SEQUENCE [LARGE SCALE GENOMIC DNA]</scope>
    <source>
        <strain evidence="3 4">WQ 127069</strain>
    </source>
</reference>
<keyword evidence="1" id="KW-1133">Transmembrane helix</keyword>
<evidence type="ECO:0000259" key="2">
    <source>
        <dbReference type="Pfam" id="PF04892"/>
    </source>
</evidence>
<evidence type="ECO:0000313" key="4">
    <source>
        <dbReference type="Proteomes" id="UP001652445"/>
    </source>
</evidence>
<keyword evidence="1" id="KW-0812">Transmembrane</keyword>
<organism evidence="3 4">
    <name type="scientific">Paenibacillus baimaensis</name>
    <dbReference type="NCBI Taxonomy" id="2982185"/>
    <lineage>
        <taxon>Bacteria</taxon>
        <taxon>Bacillati</taxon>
        <taxon>Bacillota</taxon>
        <taxon>Bacilli</taxon>
        <taxon>Bacillales</taxon>
        <taxon>Paenibacillaceae</taxon>
        <taxon>Paenibacillus</taxon>
    </lineage>
</organism>
<dbReference type="PIRSF" id="PIRSF019083">
    <property type="entry name" value="UCP019083_VanZ"/>
    <property type="match status" value="1"/>
</dbReference>
<dbReference type="NCBIfam" id="NF037970">
    <property type="entry name" value="vanZ_1"/>
    <property type="match status" value="1"/>
</dbReference>
<dbReference type="InterPro" id="IPR006976">
    <property type="entry name" value="VanZ-like"/>
</dbReference>
<evidence type="ECO:0000256" key="1">
    <source>
        <dbReference type="SAM" id="Phobius"/>
    </source>
</evidence>
<dbReference type="EMBL" id="JAOQIO010000077">
    <property type="protein sequence ID" value="MCU6794230.1"/>
    <property type="molecule type" value="Genomic_DNA"/>
</dbReference>
<keyword evidence="1" id="KW-0472">Membrane</keyword>
<proteinExistence type="predicted"/>